<dbReference type="Gene3D" id="3.90.470.20">
    <property type="entry name" value="4'-phosphopantetheinyl transferase domain"/>
    <property type="match status" value="1"/>
</dbReference>
<feature type="binding site" evidence="2">
    <location>
        <position position="176"/>
    </location>
    <ligand>
        <name>CoA</name>
        <dbReference type="ChEBI" id="CHEBI:57287"/>
    </ligand>
</feature>
<dbReference type="InterPro" id="IPR041354">
    <property type="entry name" value="4PPT_N"/>
</dbReference>
<feature type="binding site" evidence="3">
    <location>
        <position position="129"/>
    </location>
    <ligand>
        <name>Mg(2+)</name>
        <dbReference type="ChEBI" id="CHEBI:18420"/>
    </ligand>
</feature>
<sequence length="240" mass="25803">MAAEAAAGRAAGTTAAGRPADGLMPHLLPEDVEVAEAFADPPHAELFPQEAEAVARAVDKRRREYTTVRMCARTALGRLGIPPVPILRGPKGEPRWPAGIVGSMTHCDGYRAAAVARDDRVASLGVDAEPNQPLPDGVLETVTRPEERPHLARLAAAHPATCWDRLLFSAKESVYKTWFPLTGRWLGFEECVVVPDPDDGTFTATLTVPGPRVAGREITRFTGRWRTWNGLVATAIAVTG</sequence>
<evidence type="ECO:0000256" key="4">
    <source>
        <dbReference type="SAM" id="MobiDB-lite"/>
    </source>
</evidence>
<dbReference type="RefSeq" id="WP_014145781.1">
    <property type="nucleotide sequence ID" value="NC_016111.1"/>
</dbReference>
<dbReference type="GO" id="GO:0009366">
    <property type="term" value="C:enterobactin synthetase complex"/>
    <property type="evidence" value="ECO:0007669"/>
    <property type="project" value="InterPro"/>
</dbReference>
<accession>G8WVC3</accession>
<dbReference type="GO" id="GO:0005886">
    <property type="term" value="C:plasma membrane"/>
    <property type="evidence" value="ECO:0007669"/>
    <property type="project" value="TreeGrafter"/>
</dbReference>
<dbReference type="KEGG" id="sct:SCAT_5078"/>
<feature type="binding site" evidence="3">
    <location>
        <position position="128"/>
    </location>
    <ligand>
        <name>Mg(2+)</name>
        <dbReference type="ChEBI" id="CHEBI:18420"/>
    </ligand>
</feature>
<dbReference type="PANTHER" id="PTHR38096:SF1">
    <property type="entry name" value="ENTEROBACTIN SYNTHASE COMPONENT D"/>
    <property type="match status" value="1"/>
</dbReference>
<dbReference type="PANTHER" id="PTHR38096">
    <property type="entry name" value="ENTEROBACTIN SYNTHASE COMPONENT D"/>
    <property type="match status" value="1"/>
</dbReference>
<dbReference type="STRING" id="1003195.SCATT_50760"/>
<name>F8K1F1_STREN</name>
<dbReference type="InterPro" id="IPR037143">
    <property type="entry name" value="4-PPantetheinyl_Trfase_dom_sf"/>
</dbReference>
<dbReference type="PATRIC" id="fig|1003195.11.peg.6503"/>
<dbReference type="InterPro" id="IPR003542">
    <property type="entry name" value="Enbac_synth_compD-like"/>
</dbReference>
<evidence type="ECO:0000259" key="6">
    <source>
        <dbReference type="Pfam" id="PF17837"/>
    </source>
</evidence>
<dbReference type="InterPro" id="IPR008278">
    <property type="entry name" value="4-PPantetheinyl_Trfase_dom"/>
</dbReference>
<dbReference type="GO" id="GO:0000287">
    <property type="term" value="F:magnesium ion binding"/>
    <property type="evidence" value="ECO:0007669"/>
    <property type="project" value="InterPro"/>
</dbReference>
<keyword evidence="8" id="KW-1185">Reference proteome</keyword>
<dbReference type="Pfam" id="PF01648">
    <property type="entry name" value="ACPS"/>
    <property type="match status" value="1"/>
</dbReference>
<feature type="binding site" evidence="3">
    <location>
        <position position="127"/>
    </location>
    <ligand>
        <name>Mg(2+)</name>
        <dbReference type="ChEBI" id="CHEBI:18420"/>
    </ligand>
</feature>
<evidence type="ECO:0000313" key="8">
    <source>
        <dbReference type="Proteomes" id="UP000007842"/>
    </source>
</evidence>
<dbReference type="OrthoDB" id="8210607at2"/>
<dbReference type="Proteomes" id="UP000007842">
    <property type="component" value="Chromosome"/>
</dbReference>
<evidence type="ECO:0000313" key="7">
    <source>
        <dbReference type="EMBL" id="AEW97447.1"/>
    </source>
</evidence>
<dbReference type="eggNOG" id="COG2977">
    <property type="taxonomic scope" value="Bacteria"/>
</dbReference>
<dbReference type="SUPFAM" id="SSF56214">
    <property type="entry name" value="4'-phosphopantetheinyl transferase"/>
    <property type="match status" value="1"/>
</dbReference>
<feature type="binding site" evidence="2">
    <location>
        <begin position="105"/>
        <end position="106"/>
    </location>
    <ligand>
        <name>CoA</name>
        <dbReference type="ChEBI" id="CHEBI:57287"/>
    </ligand>
</feature>
<proteinExistence type="predicted"/>
<dbReference type="HOGENOM" id="CLU_075076_0_0_11"/>
<dbReference type="GO" id="GO:0009239">
    <property type="term" value="P:enterobactin biosynthetic process"/>
    <property type="evidence" value="ECO:0007669"/>
    <property type="project" value="InterPro"/>
</dbReference>
<dbReference type="GO" id="GO:0008897">
    <property type="term" value="F:holo-[acyl-carrier-protein] synthase activity"/>
    <property type="evidence" value="ECO:0007669"/>
    <property type="project" value="InterPro"/>
</dbReference>
<feature type="binding site" evidence="2">
    <location>
        <position position="61"/>
    </location>
    <ligand>
        <name>CoA</name>
        <dbReference type="ChEBI" id="CHEBI:57287"/>
    </ligand>
</feature>
<feature type="binding site" evidence="2">
    <location>
        <position position="69"/>
    </location>
    <ligand>
        <name>CoA</name>
        <dbReference type="ChEBI" id="CHEBI:57287"/>
    </ligand>
</feature>
<dbReference type="KEGG" id="scy:SCATT_50760"/>
<keyword evidence="3" id="KW-0460">Magnesium</keyword>
<feature type="domain" description="4'-phosphopantetheinyl transferase N-terminal" evidence="6">
    <location>
        <begin position="49"/>
        <end position="116"/>
    </location>
</feature>
<dbReference type="AlphaFoldDB" id="F8K1F1"/>
<gene>
    <name evidence="7" type="ordered locus">SCATT_50760</name>
</gene>
<dbReference type="PRINTS" id="PR01399">
    <property type="entry name" value="ENTSNTHTASED"/>
</dbReference>
<accession>F8K1F1</accession>
<evidence type="ECO:0000256" key="2">
    <source>
        <dbReference type="PIRSR" id="PIRSR603542-1"/>
    </source>
</evidence>
<comment type="cofactor">
    <cofactor evidence="3">
        <name>Mg(2+)</name>
        <dbReference type="ChEBI" id="CHEBI:18420"/>
    </cofactor>
</comment>
<dbReference type="Pfam" id="PF17837">
    <property type="entry name" value="4PPT_N"/>
    <property type="match status" value="1"/>
</dbReference>
<evidence type="ECO:0000259" key="5">
    <source>
        <dbReference type="Pfam" id="PF01648"/>
    </source>
</evidence>
<keyword evidence="1 7" id="KW-0808">Transferase</keyword>
<protein>
    <submittedName>
        <fullName evidence="7">Putative Sfp type phosphopantetheinyl transferase</fullName>
    </submittedName>
</protein>
<dbReference type="EMBL" id="CP003219">
    <property type="protein sequence ID" value="AEW97447.1"/>
    <property type="molecule type" value="Genomic_DNA"/>
</dbReference>
<evidence type="ECO:0000256" key="1">
    <source>
        <dbReference type="ARBA" id="ARBA00022679"/>
    </source>
</evidence>
<feature type="region of interest" description="Disordered" evidence="4">
    <location>
        <begin position="1"/>
        <end position="24"/>
    </location>
</feature>
<evidence type="ECO:0000256" key="3">
    <source>
        <dbReference type="PIRSR" id="PIRSR603542-2"/>
    </source>
</evidence>
<reference evidence="8" key="1">
    <citation type="submission" date="2011-12" db="EMBL/GenBank/DDBJ databases">
        <title>Complete genome sequence of Streptomyces cattleya strain DSM 46488.</title>
        <authorList>
            <person name="Ou H.-Y."/>
            <person name="Li P."/>
            <person name="Zhao C."/>
            <person name="O'Hagan D."/>
            <person name="Deng Z."/>
        </authorList>
    </citation>
    <scope>NUCLEOTIDE SEQUENCE [LARGE SCALE GENOMIC DNA]</scope>
    <source>
        <strain evidence="8">ATCC 35852 / DSM 46488 / JCM 4925 / NBRC 14057 / NRRL 8057</strain>
    </source>
</reference>
<feature type="binding site" evidence="2">
    <location>
        <position position="172"/>
    </location>
    <ligand>
        <name>CoA</name>
        <dbReference type="ChEBI" id="CHEBI:57287"/>
    </ligand>
</feature>
<feature type="domain" description="4'-phosphopantetheinyl transferase" evidence="5">
    <location>
        <begin position="123"/>
        <end position="202"/>
    </location>
</feature>
<organism evidence="7 8">
    <name type="scientific">Streptantibioticus cattleyicolor (strain ATCC 35852 / DSM 46488 / JCM 4925 / NBRC 14057 / NRRL 8057)</name>
    <name type="common">Streptomyces cattleya</name>
    <dbReference type="NCBI Taxonomy" id="1003195"/>
    <lineage>
        <taxon>Bacteria</taxon>
        <taxon>Bacillati</taxon>
        <taxon>Actinomycetota</taxon>
        <taxon>Actinomycetes</taxon>
        <taxon>Kitasatosporales</taxon>
        <taxon>Streptomycetaceae</taxon>
        <taxon>Streptantibioticus</taxon>
    </lineage>
</organism>
<feature type="binding site" evidence="2">
    <location>
        <position position="186"/>
    </location>
    <ligand>
        <name>CoA</name>
        <dbReference type="ChEBI" id="CHEBI:57287"/>
    </ligand>
</feature>
<feature type="compositionally biased region" description="Low complexity" evidence="4">
    <location>
        <begin position="1"/>
        <end position="20"/>
    </location>
</feature>
<keyword evidence="3" id="KW-0479">Metal-binding</keyword>
<feature type="binding site" evidence="2">
    <location>
        <position position="127"/>
    </location>
    <ligand>
        <name>CoA</name>
        <dbReference type="ChEBI" id="CHEBI:57287"/>
    </ligand>
</feature>